<organism evidence="2">
    <name type="scientific">uncultured Friedmanniella sp</name>
    <dbReference type="NCBI Taxonomy" id="335381"/>
    <lineage>
        <taxon>Bacteria</taxon>
        <taxon>Bacillati</taxon>
        <taxon>Actinomycetota</taxon>
        <taxon>Actinomycetes</taxon>
        <taxon>Propionibacteriales</taxon>
        <taxon>Nocardioidaceae</taxon>
        <taxon>Friedmanniella</taxon>
        <taxon>environmental samples</taxon>
    </lineage>
</organism>
<feature type="region of interest" description="Disordered" evidence="1">
    <location>
        <begin position="40"/>
        <end position="70"/>
    </location>
</feature>
<accession>A0A6J4K919</accession>
<proteinExistence type="predicted"/>
<reference evidence="2" key="1">
    <citation type="submission" date="2020-02" db="EMBL/GenBank/DDBJ databases">
        <authorList>
            <person name="Meier V. D."/>
        </authorList>
    </citation>
    <scope>NUCLEOTIDE SEQUENCE</scope>
    <source>
        <strain evidence="2">AVDCRST_MAG48</strain>
    </source>
</reference>
<sequence>MSYQDVHLLAPTTHLQPGARATLQLSRTAARSYALQQALTERRTGRRTPRPARVPLRERARRLLSRPRPA</sequence>
<feature type="compositionally biased region" description="Basic residues" evidence="1">
    <location>
        <begin position="59"/>
        <end position="70"/>
    </location>
</feature>
<gene>
    <name evidence="2" type="ORF">AVDCRST_MAG48-1209</name>
</gene>
<evidence type="ECO:0000256" key="1">
    <source>
        <dbReference type="SAM" id="MobiDB-lite"/>
    </source>
</evidence>
<protein>
    <submittedName>
        <fullName evidence="2">Uncharacterized protein</fullName>
    </submittedName>
</protein>
<evidence type="ECO:0000313" key="2">
    <source>
        <dbReference type="EMBL" id="CAA9299555.1"/>
    </source>
</evidence>
<name>A0A6J4K919_9ACTN</name>
<dbReference type="AlphaFoldDB" id="A0A6J4K919"/>
<dbReference type="EMBL" id="CADCTS010000175">
    <property type="protein sequence ID" value="CAA9299555.1"/>
    <property type="molecule type" value="Genomic_DNA"/>
</dbReference>